<protein>
    <submittedName>
        <fullName evidence="1">Uncharacterized protein</fullName>
    </submittedName>
</protein>
<gene>
    <name evidence="1" type="ORF">CA982_17840</name>
</gene>
<sequence>MTARALGTAVLIEGETALRMAKYAAVAALEKLARSGMPPGPELVEIYEAAKQAQSHPGHSDGPEIALAEDCSPTDLIDSATAARILGVTRRQVVRLGATLDGTQLPNGYWTFHRGTVEDYARQRPRQTQRRTAA</sequence>
<organism evidence="1 2">
    <name type="scientific">Gordonia lacunae</name>
    <dbReference type="NCBI Taxonomy" id="417102"/>
    <lineage>
        <taxon>Bacteria</taxon>
        <taxon>Bacillati</taxon>
        <taxon>Actinomycetota</taxon>
        <taxon>Actinomycetes</taxon>
        <taxon>Mycobacteriales</taxon>
        <taxon>Gordoniaceae</taxon>
        <taxon>Gordonia</taxon>
    </lineage>
</organism>
<dbReference type="Proteomes" id="UP000194632">
    <property type="component" value="Unassembled WGS sequence"/>
</dbReference>
<proteinExistence type="predicted"/>
<dbReference type="AlphaFoldDB" id="A0A243Q771"/>
<dbReference type="RefSeq" id="WP_086536615.1">
    <property type="nucleotide sequence ID" value="NZ_NGFO01000022.1"/>
</dbReference>
<dbReference type="STRING" id="417102.CA982_17840"/>
<reference evidence="1 2" key="1">
    <citation type="submission" date="2017-05" db="EMBL/GenBank/DDBJ databases">
        <title>Biotechnological potential of actinobacteria isolated from South African environments.</title>
        <authorList>
            <person name="Le Roes-Hill M."/>
            <person name="Prins A."/>
            <person name="Durrell K.A."/>
        </authorList>
    </citation>
    <scope>NUCLEOTIDE SEQUENCE [LARGE SCALE GENOMIC DNA]</scope>
    <source>
        <strain evidence="1">BS2</strain>
    </source>
</reference>
<evidence type="ECO:0000313" key="2">
    <source>
        <dbReference type="Proteomes" id="UP000194632"/>
    </source>
</evidence>
<keyword evidence="2" id="KW-1185">Reference proteome</keyword>
<name>A0A243Q771_9ACTN</name>
<comment type="caution">
    <text evidence="1">The sequence shown here is derived from an EMBL/GenBank/DDBJ whole genome shotgun (WGS) entry which is preliminary data.</text>
</comment>
<dbReference type="EMBL" id="NGFO01000022">
    <property type="protein sequence ID" value="OUC77287.1"/>
    <property type="molecule type" value="Genomic_DNA"/>
</dbReference>
<evidence type="ECO:0000313" key="1">
    <source>
        <dbReference type="EMBL" id="OUC77287.1"/>
    </source>
</evidence>
<dbReference type="OrthoDB" id="4376307at2"/>
<accession>A0A243Q771</accession>